<comment type="cofactor">
    <cofactor evidence="18 19">
        <name>K(+)</name>
        <dbReference type="ChEBI" id="CHEBI:29103"/>
    </cofactor>
    <text evidence="18 19">Binds 1 potassium ion per subunit.</text>
</comment>
<feature type="domain" description="YjeF N-terminal" evidence="21">
    <location>
        <begin position="16"/>
        <end position="221"/>
    </location>
</feature>
<dbReference type="HOGENOM" id="CLU_024853_4_3_6"/>
<feature type="binding site" evidence="17">
    <location>
        <position position="443"/>
    </location>
    <ligand>
        <name>(6S)-NADPHX</name>
        <dbReference type="ChEBI" id="CHEBI:64076"/>
    </ligand>
</feature>
<keyword evidence="12 17" id="KW-0456">Lyase</keyword>
<reference evidence="22 23" key="1">
    <citation type="journal article" date="2008" name="PLoS Genet.">
        <title>Complete genome sequence of the complex carbohydrate-degrading marine bacterium, Saccharophagus degradans strain 2-40 T.</title>
        <authorList>
            <person name="Weiner R.M."/>
            <person name="Taylor L.E.II."/>
            <person name="Henrissat B."/>
            <person name="Hauser L."/>
            <person name="Land M."/>
            <person name="Coutinho P.M."/>
            <person name="Rancurel C."/>
            <person name="Saunders E.H."/>
            <person name="Longmire A.G."/>
            <person name="Zhang H."/>
            <person name="Bayer E.A."/>
            <person name="Gilbert H.J."/>
            <person name="Larimer F."/>
            <person name="Zhulin I.B."/>
            <person name="Ekborg N.A."/>
            <person name="Lamed R."/>
            <person name="Richardson P.M."/>
            <person name="Borovok I."/>
            <person name="Hutcheson S."/>
        </authorList>
    </citation>
    <scope>NUCLEOTIDE SEQUENCE [LARGE SCALE GENOMIC DNA]</scope>
    <source>
        <strain evidence="23">2-40 / ATCC 43961 / DSM 17024</strain>
    </source>
</reference>
<comment type="function">
    <text evidence="14 19">Bifunctional enzyme that catalyzes the epimerization of the S- and R-forms of NAD(P)HX and the dehydration of the S-form of NAD(P)HX at the expense of ADP, which is converted to AMP. This allows the repair of both epimers of NAD(P)HX, a damaged form of NAD(P)H that is a result of enzymatic or heat-dependent hydration.</text>
</comment>
<feature type="binding site" evidence="18">
    <location>
        <position position="65"/>
    </location>
    <ligand>
        <name>K(+)</name>
        <dbReference type="ChEBI" id="CHEBI:29103"/>
    </ligand>
</feature>
<comment type="catalytic activity">
    <reaction evidence="15 17 19">
        <text>(6S)-NADHX + ADP = AMP + phosphate + NADH + H(+)</text>
        <dbReference type="Rhea" id="RHEA:32223"/>
        <dbReference type="ChEBI" id="CHEBI:15378"/>
        <dbReference type="ChEBI" id="CHEBI:43474"/>
        <dbReference type="ChEBI" id="CHEBI:57945"/>
        <dbReference type="ChEBI" id="CHEBI:64074"/>
        <dbReference type="ChEBI" id="CHEBI:456215"/>
        <dbReference type="ChEBI" id="CHEBI:456216"/>
        <dbReference type="EC" id="4.2.1.136"/>
    </reaction>
</comment>
<feature type="binding site" evidence="17">
    <location>
        <position position="377"/>
    </location>
    <ligand>
        <name>(6S)-NADPHX</name>
        <dbReference type="ChEBI" id="CHEBI:64076"/>
    </ligand>
</feature>
<dbReference type="NCBIfam" id="TIGR00196">
    <property type="entry name" value="yjeF_cterm"/>
    <property type="match status" value="1"/>
</dbReference>
<feature type="binding site" evidence="18">
    <location>
        <begin position="64"/>
        <end position="68"/>
    </location>
    <ligand>
        <name>(6S)-NADPHX</name>
        <dbReference type="ChEBI" id="CHEBI:64076"/>
    </ligand>
</feature>
<dbReference type="Pfam" id="PF03853">
    <property type="entry name" value="YjeF_N"/>
    <property type="match status" value="1"/>
</dbReference>
<dbReference type="PROSITE" id="PS01050">
    <property type="entry name" value="YJEF_C_2"/>
    <property type="match status" value="1"/>
</dbReference>
<comment type="function">
    <text evidence="18">Catalyzes the epimerization of the S- and R-forms of NAD(P)HX, a damaged form of NAD(P)H that is a result of enzymatic or heat-dependent hydration. This is a prerequisite for the S-specific NAD(P)H-hydrate dehydratase to allow the repair of both epimers of NAD(P)HX.</text>
</comment>
<evidence type="ECO:0000256" key="5">
    <source>
        <dbReference type="ARBA" id="ARBA00022723"/>
    </source>
</evidence>
<feature type="binding site" evidence="18">
    <location>
        <position position="167"/>
    </location>
    <ligand>
        <name>K(+)</name>
        <dbReference type="ChEBI" id="CHEBI:29103"/>
    </ligand>
</feature>
<feature type="binding site" evidence="17">
    <location>
        <position position="442"/>
    </location>
    <ligand>
        <name>AMP</name>
        <dbReference type="ChEBI" id="CHEBI:456215"/>
    </ligand>
</feature>
<gene>
    <name evidence="17" type="primary">nnrD</name>
    <name evidence="18" type="synonym">nnrE</name>
    <name evidence="22" type="ordered locus">Sde_2672</name>
</gene>
<evidence type="ECO:0000256" key="15">
    <source>
        <dbReference type="ARBA" id="ARBA00048238"/>
    </source>
</evidence>
<dbReference type="PANTHER" id="PTHR12592">
    <property type="entry name" value="ATP-DEPENDENT (S)-NAD(P)H-HYDRATE DEHYDRATASE FAMILY MEMBER"/>
    <property type="match status" value="1"/>
</dbReference>
<dbReference type="PROSITE" id="PS01049">
    <property type="entry name" value="YJEF_C_1"/>
    <property type="match status" value="1"/>
</dbReference>
<dbReference type="InterPro" id="IPR036652">
    <property type="entry name" value="YjeF_N_dom_sf"/>
</dbReference>
<accession>Q21H97</accession>
<dbReference type="CDD" id="cd01171">
    <property type="entry name" value="YXKO-related"/>
    <property type="match status" value="1"/>
</dbReference>
<dbReference type="Gene3D" id="3.40.1190.20">
    <property type="match status" value="1"/>
</dbReference>
<dbReference type="PROSITE" id="PS51385">
    <property type="entry name" value="YJEF_N"/>
    <property type="match status" value="1"/>
</dbReference>
<evidence type="ECO:0000256" key="16">
    <source>
        <dbReference type="ARBA" id="ARBA00049209"/>
    </source>
</evidence>
<keyword evidence="8 17" id="KW-0521">NADP</keyword>
<keyword evidence="11 18" id="KW-0413">Isomerase</keyword>
<dbReference type="RefSeq" id="WP_011469149.1">
    <property type="nucleotide sequence ID" value="NC_007912.1"/>
</dbReference>
<keyword evidence="9 18" id="KW-0630">Potassium</keyword>
<keyword evidence="7 17" id="KW-0067">ATP-binding</keyword>
<dbReference type="Pfam" id="PF01256">
    <property type="entry name" value="Carb_kinase"/>
    <property type="match status" value="1"/>
</dbReference>
<keyword evidence="23" id="KW-1185">Reference proteome</keyword>
<dbReference type="GO" id="GO:0005524">
    <property type="term" value="F:ATP binding"/>
    <property type="evidence" value="ECO:0007669"/>
    <property type="project" value="UniProtKB-UniRule"/>
</dbReference>
<keyword evidence="5 18" id="KW-0479">Metal-binding</keyword>
<dbReference type="InterPro" id="IPR017953">
    <property type="entry name" value="Carbohydrate_kinase_pred_CS"/>
</dbReference>
<evidence type="ECO:0000256" key="17">
    <source>
        <dbReference type="HAMAP-Rule" id="MF_01965"/>
    </source>
</evidence>
<dbReference type="PROSITE" id="PS51383">
    <property type="entry name" value="YJEF_C_3"/>
    <property type="match status" value="1"/>
</dbReference>
<evidence type="ECO:0000259" key="21">
    <source>
        <dbReference type="PROSITE" id="PS51385"/>
    </source>
</evidence>
<evidence type="ECO:0000256" key="12">
    <source>
        <dbReference type="ARBA" id="ARBA00023239"/>
    </source>
</evidence>
<evidence type="ECO:0000256" key="19">
    <source>
        <dbReference type="PIRNR" id="PIRNR017184"/>
    </source>
</evidence>
<comment type="similarity">
    <text evidence="3 19">In the N-terminal section; belongs to the NnrE/AIBP family.</text>
</comment>
<comment type="function">
    <text evidence="17">Catalyzes the dehydration of the S-form of NAD(P)HX at the expense of ADP, which is converted to AMP. Together with NAD(P)HX epimerase, which catalyzes the epimerization of the S- and R-forms, the enzyme allows the repair of both epimers of NAD(P)HX, a damaged form of NAD(P)H that is a result of enzymatic or heat-dependent hydration.</text>
</comment>
<sequence>MTAPELPTSLYTSEQVKQLDALAIEQANIAGIVLMKRAGRAAFELLLEQWPQVESVVVLCGAGNNGGDGYVIAALAAQKKLNVHAVAIADPAGLSGDALKAYNYAQQEGVTVIAGSELNTVQIDASTVIVDSLFGTGLSREVEGDYSRAIAWANNSAAPVLGVDLPSGLCGNTGKVWGDAIKCAATITFIGVKRGLLTGRGPAFTGDVYFDDLGVPASIYDAIKPEVTRTSRLALMPSLPEREADAHKGQFGYVLVVGGDVGMGGAAAMAGEAAARTGAGLTGIATQPIHVAPILARCPELMVIGVASGQAIEPVLAKPTVVVLGPGLGRDSWSEQMLQQATLTDLPLVMDADALNLLAEGRVVRKTQRDNWVLTPHPGEAARLLDCSVAEIQADRFAAARAIQTKYGGVVVLKGAGTIIAGADQLVVANVGNPGMATGGMGDVLSGVIGALIAQGLTLFEAAQLGVCAHGDAADLAVQEAGVRGVMATDLIPFIRELLN</sequence>
<feature type="domain" description="YjeF C-terminal" evidence="20">
    <location>
        <begin position="231"/>
        <end position="500"/>
    </location>
</feature>
<dbReference type="STRING" id="203122.Sde_2672"/>
<evidence type="ECO:0000256" key="14">
    <source>
        <dbReference type="ARBA" id="ARBA00025153"/>
    </source>
</evidence>
<feature type="binding site" evidence="17">
    <location>
        <begin position="414"/>
        <end position="418"/>
    </location>
    <ligand>
        <name>AMP</name>
        <dbReference type="ChEBI" id="CHEBI:456215"/>
    </ligand>
</feature>
<evidence type="ECO:0000256" key="9">
    <source>
        <dbReference type="ARBA" id="ARBA00022958"/>
    </source>
</evidence>
<dbReference type="eggNOG" id="COG0063">
    <property type="taxonomic scope" value="Bacteria"/>
</dbReference>
<keyword evidence="6 17" id="KW-0547">Nucleotide-binding</keyword>
<dbReference type="EC" id="5.1.99.6" evidence="19"/>
<dbReference type="PIRSF" id="PIRSF017184">
    <property type="entry name" value="Nnr"/>
    <property type="match status" value="1"/>
</dbReference>
<dbReference type="HAMAP" id="MF_01966">
    <property type="entry name" value="NADHX_epimerase"/>
    <property type="match status" value="1"/>
</dbReference>
<feature type="binding site" evidence="18">
    <location>
        <position position="164"/>
    </location>
    <ligand>
        <name>(6S)-NADPHX</name>
        <dbReference type="ChEBI" id="CHEBI:64076"/>
    </ligand>
</feature>
<dbReference type="InterPro" id="IPR030677">
    <property type="entry name" value="Nnr"/>
</dbReference>
<feature type="binding site" evidence="18">
    <location>
        <position position="146"/>
    </location>
    <ligand>
        <name>(6S)-NADPHX</name>
        <dbReference type="ChEBI" id="CHEBI:64076"/>
    </ligand>
</feature>
<dbReference type="InterPro" id="IPR029056">
    <property type="entry name" value="Ribokinase-like"/>
</dbReference>
<evidence type="ECO:0000259" key="20">
    <source>
        <dbReference type="PROSITE" id="PS51383"/>
    </source>
</evidence>
<comment type="cofactor">
    <cofactor evidence="17">
        <name>Mg(2+)</name>
        <dbReference type="ChEBI" id="CHEBI:18420"/>
    </cofactor>
</comment>
<feature type="binding site" evidence="18">
    <location>
        <begin position="135"/>
        <end position="141"/>
    </location>
    <ligand>
        <name>(6S)-NADPHX</name>
        <dbReference type="ChEBI" id="CHEBI:64076"/>
    </ligand>
</feature>
<evidence type="ECO:0000313" key="22">
    <source>
        <dbReference type="EMBL" id="ABD81932.1"/>
    </source>
</evidence>
<comment type="catalytic activity">
    <reaction evidence="2 18 19">
        <text>(6R)-NADPHX = (6S)-NADPHX</text>
        <dbReference type="Rhea" id="RHEA:32227"/>
        <dbReference type="ChEBI" id="CHEBI:64076"/>
        <dbReference type="ChEBI" id="CHEBI:64077"/>
        <dbReference type="EC" id="5.1.99.6"/>
    </reaction>
</comment>
<dbReference type="GO" id="GO:0046496">
    <property type="term" value="P:nicotinamide nucleotide metabolic process"/>
    <property type="evidence" value="ECO:0007669"/>
    <property type="project" value="UniProtKB-UniRule"/>
</dbReference>
<dbReference type="KEGG" id="sde:Sde_2672"/>
<dbReference type="InterPro" id="IPR004443">
    <property type="entry name" value="YjeF_N_dom"/>
</dbReference>
<dbReference type="GO" id="GO:0110051">
    <property type="term" value="P:metabolite repair"/>
    <property type="evidence" value="ECO:0007669"/>
    <property type="project" value="TreeGrafter"/>
</dbReference>
<evidence type="ECO:0000256" key="6">
    <source>
        <dbReference type="ARBA" id="ARBA00022741"/>
    </source>
</evidence>
<evidence type="ECO:0000256" key="10">
    <source>
        <dbReference type="ARBA" id="ARBA00023027"/>
    </source>
</evidence>
<dbReference type="OrthoDB" id="9806925at2"/>
<evidence type="ECO:0000256" key="4">
    <source>
        <dbReference type="ARBA" id="ARBA00009524"/>
    </source>
</evidence>
<evidence type="ECO:0000256" key="1">
    <source>
        <dbReference type="ARBA" id="ARBA00000013"/>
    </source>
</evidence>
<feature type="binding site" evidence="17">
    <location>
        <position position="327"/>
    </location>
    <ligand>
        <name>(6S)-NADPHX</name>
        <dbReference type="ChEBI" id="CHEBI:64076"/>
    </ligand>
</feature>
<dbReference type="GO" id="GO:0052856">
    <property type="term" value="F:NAD(P)HX epimerase activity"/>
    <property type="evidence" value="ECO:0007669"/>
    <property type="project" value="UniProtKB-UniRule"/>
</dbReference>
<dbReference type="EC" id="4.2.1.136" evidence="19"/>
<proteinExistence type="inferred from homology"/>
<evidence type="ECO:0000256" key="8">
    <source>
        <dbReference type="ARBA" id="ARBA00022857"/>
    </source>
</evidence>
<keyword evidence="13" id="KW-0511">Multifunctional enzyme</keyword>
<dbReference type="GO" id="GO:0046872">
    <property type="term" value="F:metal ion binding"/>
    <property type="evidence" value="ECO:0007669"/>
    <property type="project" value="UniProtKB-UniRule"/>
</dbReference>
<comment type="subunit">
    <text evidence="17">Homotetramer.</text>
</comment>
<organism evidence="22 23">
    <name type="scientific">Saccharophagus degradans (strain 2-40 / ATCC 43961 / DSM 17024)</name>
    <dbReference type="NCBI Taxonomy" id="203122"/>
    <lineage>
        <taxon>Bacteria</taxon>
        <taxon>Pseudomonadati</taxon>
        <taxon>Pseudomonadota</taxon>
        <taxon>Gammaproteobacteria</taxon>
        <taxon>Cellvibrionales</taxon>
        <taxon>Cellvibrionaceae</taxon>
        <taxon>Saccharophagus</taxon>
    </lineage>
</organism>
<evidence type="ECO:0000256" key="13">
    <source>
        <dbReference type="ARBA" id="ARBA00023268"/>
    </source>
</evidence>
<evidence type="ECO:0000256" key="18">
    <source>
        <dbReference type="HAMAP-Rule" id="MF_01966"/>
    </source>
</evidence>
<evidence type="ECO:0000313" key="23">
    <source>
        <dbReference type="Proteomes" id="UP000001947"/>
    </source>
</evidence>
<dbReference type="Proteomes" id="UP000001947">
    <property type="component" value="Chromosome"/>
</dbReference>
<keyword evidence="10 17" id="KW-0520">NAD</keyword>
<evidence type="ECO:0000256" key="3">
    <source>
        <dbReference type="ARBA" id="ARBA00006001"/>
    </source>
</evidence>
<comment type="similarity">
    <text evidence="18">Belongs to the NnrE/AIBP family.</text>
</comment>
<dbReference type="SUPFAM" id="SSF64153">
    <property type="entry name" value="YjeF N-terminal domain-like"/>
    <property type="match status" value="1"/>
</dbReference>
<comment type="similarity">
    <text evidence="17">Belongs to the NnrD/CARKD family.</text>
</comment>
<dbReference type="PANTHER" id="PTHR12592:SF0">
    <property type="entry name" value="ATP-DEPENDENT (S)-NAD(P)H-HYDRATE DEHYDRATASE"/>
    <property type="match status" value="1"/>
</dbReference>
<evidence type="ECO:0000256" key="2">
    <source>
        <dbReference type="ARBA" id="ARBA00000909"/>
    </source>
</evidence>
<dbReference type="HAMAP" id="MF_01965">
    <property type="entry name" value="NADHX_dehydratase"/>
    <property type="match status" value="1"/>
</dbReference>
<comment type="catalytic activity">
    <reaction evidence="16 17 19">
        <text>(6S)-NADPHX + ADP = AMP + phosphate + NADPH + H(+)</text>
        <dbReference type="Rhea" id="RHEA:32235"/>
        <dbReference type="ChEBI" id="CHEBI:15378"/>
        <dbReference type="ChEBI" id="CHEBI:43474"/>
        <dbReference type="ChEBI" id="CHEBI:57783"/>
        <dbReference type="ChEBI" id="CHEBI:64076"/>
        <dbReference type="ChEBI" id="CHEBI:456215"/>
        <dbReference type="ChEBI" id="CHEBI:456216"/>
        <dbReference type="EC" id="4.2.1.136"/>
    </reaction>
</comment>
<dbReference type="InterPro" id="IPR000631">
    <property type="entry name" value="CARKD"/>
</dbReference>
<dbReference type="EMBL" id="CP000282">
    <property type="protein sequence ID" value="ABD81932.1"/>
    <property type="molecule type" value="Genomic_DNA"/>
</dbReference>
<dbReference type="AlphaFoldDB" id="Q21H97"/>
<evidence type="ECO:0000256" key="11">
    <source>
        <dbReference type="ARBA" id="ARBA00023235"/>
    </source>
</evidence>
<dbReference type="Gene3D" id="3.40.50.10260">
    <property type="entry name" value="YjeF N-terminal domain"/>
    <property type="match status" value="1"/>
</dbReference>
<dbReference type="eggNOG" id="COG0062">
    <property type="taxonomic scope" value="Bacteria"/>
</dbReference>
<protein>
    <recommendedName>
        <fullName evidence="19">Bifunctional NAD(P)H-hydrate repair enzyme</fullName>
    </recommendedName>
    <alternativeName>
        <fullName evidence="19">Nicotinamide nucleotide repair protein</fullName>
    </alternativeName>
    <domain>
        <recommendedName>
            <fullName evidence="19">ADP-dependent (S)-NAD(P)H-hydrate dehydratase</fullName>
            <ecNumber evidence="19">4.2.1.136</ecNumber>
        </recommendedName>
        <alternativeName>
            <fullName evidence="19">ADP-dependent NAD(P)HX dehydratase</fullName>
        </alternativeName>
    </domain>
    <domain>
        <recommendedName>
            <fullName evidence="19">NAD(P)H-hydrate epimerase</fullName>
            <ecNumber evidence="19">5.1.99.6</ecNumber>
        </recommendedName>
    </domain>
</protein>
<name>Q21H97_SACD2</name>
<feature type="binding site" evidence="18">
    <location>
        <position position="131"/>
    </location>
    <ligand>
        <name>K(+)</name>
        <dbReference type="ChEBI" id="CHEBI:29103"/>
    </ligand>
</feature>
<feature type="binding site" evidence="17">
    <location>
        <position position="266"/>
    </location>
    <ligand>
        <name>(6S)-NADPHX</name>
        <dbReference type="ChEBI" id="CHEBI:64076"/>
    </ligand>
</feature>
<comment type="catalytic activity">
    <reaction evidence="1 18 19">
        <text>(6R)-NADHX = (6S)-NADHX</text>
        <dbReference type="Rhea" id="RHEA:32215"/>
        <dbReference type="ChEBI" id="CHEBI:64074"/>
        <dbReference type="ChEBI" id="CHEBI:64075"/>
        <dbReference type="EC" id="5.1.99.6"/>
    </reaction>
</comment>
<dbReference type="NCBIfam" id="TIGR00197">
    <property type="entry name" value="yjeF_nterm"/>
    <property type="match status" value="1"/>
</dbReference>
<dbReference type="GO" id="GO:0052855">
    <property type="term" value="F:ADP-dependent NAD(P)H-hydrate dehydratase activity"/>
    <property type="evidence" value="ECO:0007669"/>
    <property type="project" value="UniProtKB-UniRule"/>
</dbReference>
<evidence type="ECO:0000256" key="7">
    <source>
        <dbReference type="ARBA" id="ARBA00022840"/>
    </source>
</evidence>
<dbReference type="SUPFAM" id="SSF53613">
    <property type="entry name" value="Ribokinase-like"/>
    <property type="match status" value="1"/>
</dbReference>
<comment type="similarity">
    <text evidence="4 19">In the C-terminal section; belongs to the NnrD/CARKD family.</text>
</comment>
<dbReference type="GeneID" id="98614330"/>